<dbReference type="EMBL" id="CP041345">
    <property type="protein sequence ID" value="QKG79297.1"/>
    <property type="molecule type" value="Genomic_DNA"/>
</dbReference>
<dbReference type="Gene3D" id="3.30.70.1430">
    <property type="entry name" value="Multidrug efflux transporter AcrB pore domain"/>
    <property type="match status" value="2"/>
</dbReference>
<dbReference type="SUPFAM" id="SSF82693">
    <property type="entry name" value="Multidrug efflux transporter AcrB pore domain, PN1, PN2, PC1 and PC2 subdomains"/>
    <property type="match status" value="3"/>
</dbReference>
<dbReference type="PANTHER" id="PTHR32063:SF0">
    <property type="entry name" value="SWARMING MOTILITY PROTEIN SWRC"/>
    <property type="match status" value="1"/>
</dbReference>
<organism evidence="2 3">
    <name type="scientific">Tenuifilum thalassicum</name>
    <dbReference type="NCBI Taxonomy" id="2590900"/>
    <lineage>
        <taxon>Bacteria</taxon>
        <taxon>Pseudomonadati</taxon>
        <taxon>Bacteroidota</taxon>
        <taxon>Bacteroidia</taxon>
        <taxon>Bacteroidales</taxon>
        <taxon>Tenuifilaceae</taxon>
        <taxon>Tenuifilum</taxon>
    </lineage>
</organism>
<dbReference type="AlphaFoldDB" id="A0A7D3XF92"/>
<dbReference type="Pfam" id="PF00873">
    <property type="entry name" value="ACR_tran"/>
    <property type="match status" value="1"/>
</dbReference>
<evidence type="ECO:0000256" key="1">
    <source>
        <dbReference type="SAM" id="Phobius"/>
    </source>
</evidence>
<dbReference type="InterPro" id="IPR027463">
    <property type="entry name" value="AcrB_DN_DC_subdom"/>
</dbReference>
<dbReference type="PANTHER" id="PTHR32063">
    <property type="match status" value="1"/>
</dbReference>
<accession>A0A7D3XF92</accession>
<gene>
    <name evidence="2" type="ORF">FHG85_03140</name>
</gene>
<dbReference type="GO" id="GO:0005886">
    <property type="term" value="C:plasma membrane"/>
    <property type="evidence" value="ECO:0007669"/>
    <property type="project" value="TreeGrafter"/>
</dbReference>
<feature type="transmembrane region" description="Helical" evidence="1">
    <location>
        <begin position="21"/>
        <end position="41"/>
    </location>
</feature>
<name>A0A7D3XF92_9BACT</name>
<feature type="transmembrane region" description="Helical" evidence="1">
    <location>
        <begin position="587"/>
        <end position="606"/>
    </location>
</feature>
<feature type="transmembrane region" description="Helical" evidence="1">
    <location>
        <begin position="395"/>
        <end position="419"/>
    </location>
</feature>
<keyword evidence="1" id="KW-1133">Transmembrane helix</keyword>
<feature type="transmembrane region" description="Helical" evidence="1">
    <location>
        <begin position="536"/>
        <end position="555"/>
    </location>
</feature>
<feature type="transmembrane region" description="Helical" evidence="1">
    <location>
        <begin position="346"/>
        <end position="362"/>
    </location>
</feature>
<dbReference type="PRINTS" id="PR00702">
    <property type="entry name" value="ACRIFLAVINRP"/>
</dbReference>
<proteinExistence type="predicted"/>
<dbReference type="InterPro" id="IPR001036">
    <property type="entry name" value="Acrflvin-R"/>
</dbReference>
<feature type="transmembrane region" description="Helical" evidence="1">
    <location>
        <begin position="1048"/>
        <end position="1068"/>
    </location>
</feature>
<feature type="transmembrane region" description="Helical" evidence="1">
    <location>
        <begin position="514"/>
        <end position="530"/>
    </location>
</feature>
<feature type="transmembrane region" description="Helical" evidence="1">
    <location>
        <begin position="369"/>
        <end position="389"/>
    </location>
</feature>
<evidence type="ECO:0000313" key="2">
    <source>
        <dbReference type="EMBL" id="QKG79297.1"/>
    </source>
</evidence>
<dbReference type="KEGG" id="ttz:FHG85_03140"/>
<evidence type="ECO:0000313" key="3">
    <source>
        <dbReference type="Proteomes" id="UP000500961"/>
    </source>
</evidence>
<keyword evidence="1" id="KW-0472">Membrane</keyword>
<protein>
    <submittedName>
        <fullName evidence="2">Efflux RND transporter permease subunit</fullName>
    </submittedName>
</protein>
<dbReference type="GO" id="GO:0042910">
    <property type="term" value="F:xenobiotic transmembrane transporter activity"/>
    <property type="evidence" value="ECO:0007669"/>
    <property type="project" value="TreeGrafter"/>
</dbReference>
<dbReference type="Gene3D" id="1.20.1640.10">
    <property type="entry name" value="Multidrug efflux transporter AcrB transmembrane domain"/>
    <property type="match status" value="2"/>
</dbReference>
<keyword evidence="3" id="KW-1185">Reference proteome</keyword>
<dbReference type="SUPFAM" id="SSF82866">
    <property type="entry name" value="Multidrug efflux transporter AcrB transmembrane domain"/>
    <property type="match status" value="2"/>
</dbReference>
<feature type="transmembrane region" description="Helical" evidence="1">
    <location>
        <begin position="958"/>
        <end position="976"/>
    </location>
</feature>
<feature type="transmembrane region" description="Helical" evidence="1">
    <location>
        <begin position="439"/>
        <end position="459"/>
    </location>
</feature>
<dbReference type="Gene3D" id="3.30.70.1320">
    <property type="entry name" value="Multidrug efflux transporter AcrB pore domain like"/>
    <property type="match status" value="1"/>
</dbReference>
<dbReference type="Gene3D" id="3.30.2090.10">
    <property type="entry name" value="Multidrug efflux transporter AcrB TolC docking domain, DN and DC subdomains"/>
    <property type="match status" value="2"/>
</dbReference>
<feature type="transmembrane region" description="Helical" evidence="1">
    <location>
        <begin position="471"/>
        <end position="493"/>
    </location>
</feature>
<feature type="transmembrane region" description="Helical" evidence="1">
    <location>
        <begin position="931"/>
        <end position="951"/>
    </location>
</feature>
<reference evidence="2 3" key="1">
    <citation type="submission" date="2019-07" db="EMBL/GenBank/DDBJ databases">
        <title>Thalassofilum flectens gen. nov., sp. nov., a novel moderate thermophilic anaerobe from a shallow sea hot spring in Kunashir Island (Russia), representing a new family in the order Bacteroidales, and proposal of Thalassofilacea fam. nov.</title>
        <authorList>
            <person name="Kochetkova T.V."/>
            <person name="Podosokorskaya O.A."/>
            <person name="Novikov A."/>
            <person name="Elcheninov A.G."/>
            <person name="Toshchakov S.V."/>
            <person name="Kublanov I.V."/>
        </authorList>
    </citation>
    <scope>NUCLEOTIDE SEQUENCE [LARGE SCALE GENOMIC DNA]</scope>
    <source>
        <strain evidence="2 3">38-H</strain>
    </source>
</reference>
<dbReference type="Proteomes" id="UP000500961">
    <property type="component" value="Chromosome"/>
</dbReference>
<feature type="transmembrane region" description="Helical" evidence="1">
    <location>
        <begin position="1088"/>
        <end position="1117"/>
    </location>
</feature>
<dbReference type="SUPFAM" id="SSF82714">
    <property type="entry name" value="Multidrug efflux transporter AcrB TolC docking domain, DN and DC subdomains"/>
    <property type="match status" value="2"/>
</dbReference>
<sequence length="1138" mass="127268">MDNKNIIRNFGPTTWALKNRNTIFLLSFIIALFGIVAYKGLPKELFPEVYYPTIMVQTFYPGNPPVDIENLITRPLEKELEDVKGLKKLSSTSLQDASMILVEFNTDVSIPDALQETKDAVDRAKSELPNDLLTDPVVNDIDFSEFPIININLSGDYSIQELKRFAEYLEDEIEAIPEVSKVNIQGVEDREIVIEVDMIKLESLGLSFTDIENAVRFENVSMSGGDIKIGKTRRSIRIIGEFASIKEIEAISVKRDKDKTIYLRDVAKVKDTFKEPTTIARLNGKPVVSVQVVKKSGENLLNATDQIFAILEHAQKSKVLPAQLELTITNDQSDLIRKQLSNLENSMILGVILVVLVLFYFLGTRNALFVGLSIPLSMLLSFVVINLIGYRINMIVLFSLILALGMLVDNAIVVVENIYRFVDNGHKPFEAARLAVGEIAGPVIASTITTLAAFLPLAFWQGLTGEFMKNLPVTLIIVLTSSLAVALVIIPVITATFIKHGDEMHDNIPDKRKAYRASSIIGAFAVVFYLTKVFILANILAILAIIIFLNAIFFYKVERWFRYRFLTWLERAYTKVLTFSLVGKRPFWITLGTFFLLIFTIIFFAIRSPEIKFFPSSDPNYINVIAELPIGSDLAATDSVMMMIENDINRVLAPNKEIVKSVLTTVGKGDPEKWALAGSQFNKGLTTITFVDYKDRGGVNTSKIMRQLNEELLNKYPGVKISIAQNQMGPPAGKAINIEVSGQDFETLISSADSIISYINSNNIDGIEGLKLDIELGKPELIVKIDRDKARRFGLSTMQIASTIRTAIYGKEISKFKDGEDDYSIQLRYADKYRYSLADIMNQKIGFMENGQLVQIPLSAVADFEYSNTYGSVMRKDKKRVVTIYSNVVKGYNATSINNQLKLLLSDFNLPEGYSISFTGEQEEQQKSMEFLSRAMLIALSLILLILVTQFNSLIRPLIIMTSVLFSTIGVFGGIATFKMDFVVVMTGIGLVSLAGIVVNNAIVLIDYIGLLKERRRVELGLAENDFLPMKYATDCIITAGKTRLRPVLLTAITTILGLIPMAIGMNFDFYGALSRFKPDLYFGGDNVIFWGPISWTVIFGLTFSTFLTLIIVPVMYRVTVTLQKKFAEWTGQAKRIH</sequence>
<dbReference type="RefSeq" id="WP_173072917.1">
    <property type="nucleotide sequence ID" value="NZ_CP041345.1"/>
</dbReference>
<feature type="transmembrane region" description="Helical" evidence="1">
    <location>
        <begin position="982"/>
        <end position="1006"/>
    </location>
</feature>
<keyword evidence="1" id="KW-0812">Transmembrane</keyword>
<dbReference type="Gene3D" id="3.30.70.1440">
    <property type="entry name" value="Multidrug efflux transporter AcrB pore domain"/>
    <property type="match status" value="1"/>
</dbReference>